<name>A0ABD5DAJ0_ACIBA</name>
<evidence type="ECO:0000313" key="1">
    <source>
        <dbReference type="EMBL" id="MDR8261593.1"/>
    </source>
</evidence>
<sequence length="107" mass="12489">MATHTFLFTYSVSPFRSNYERDADVIRSRIARLDGRHGWTKLEDVETAFKGTLSLFESTQEGKRNEAEREIKEILSSVFDDEYPSHKFWINVALLVNGLTDIQEFRL</sequence>
<dbReference type="AlphaFoldDB" id="A0ABD5DAJ0"/>
<comment type="caution">
    <text evidence="1">The sequence shown here is derived from an EMBL/GenBank/DDBJ whole genome shotgun (WGS) entry which is preliminary data.</text>
</comment>
<dbReference type="RefSeq" id="WP_004716537.1">
    <property type="nucleotide sequence ID" value="NZ_JAESHO010000001.1"/>
</dbReference>
<proteinExistence type="predicted"/>
<organism evidence="1">
    <name type="scientific">Acinetobacter baumannii</name>
    <dbReference type="NCBI Taxonomy" id="470"/>
    <lineage>
        <taxon>Bacteria</taxon>
        <taxon>Pseudomonadati</taxon>
        <taxon>Pseudomonadota</taxon>
        <taxon>Gammaproteobacteria</taxon>
        <taxon>Moraxellales</taxon>
        <taxon>Moraxellaceae</taxon>
        <taxon>Acinetobacter</taxon>
        <taxon>Acinetobacter calcoaceticus/baumannii complex</taxon>
    </lineage>
</organism>
<protein>
    <submittedName>
        <fullName evidence="1">Uncharacterized protein</fullName>
    </submittedName>
</protein>
<reference evidence="1" key="1">
    <citation type="submission" date="2019-07" db="EMBL/GenBank/DDBJ databases">
        <title>Biological characteristics of mucoid Acinetobacter baumannii from a general hospital in China.</title>
        <authorList>
            <person name="Hua X."/>
            <person name="Yu Y."/>
        </authorList>
    </citation>
    <scope>NUCLEOTIDE SEQUENCE [LARGE SCALE GENOMIC DNA]</scope>
    <source>
        <strain evidence="1">N41</strain>
    </source>
</reference>
<gene>
    <name evidence="1" type="ORF">FPK87_14140</name>
</gene>
<dbReference type="EMBL" id="VMBB01000021">
    <property type="protein sequence ID" value="MDR8261593.1"/>
    <property type="molecule type" value="Genomic_DNA"/>
</dbReference>
<accession>A0ABD5DAJ0</accession>